<evidence type="ECO:0000256" key="7">
    <source>
        <dbReference type="ARBA" id="ARBA00031702"/>
    </source>
</evidence>
<name>A0AAV8YNT8_9CUCU</name>
<gene>
    <name evidence="13" type="ORF">NQ318_018490</name>
</gene>
<reference evidence="13" key="1">
    <citation type="journal article" date="2023" name="Insect Mol. Biol.">
        <title>Genome sequencing provides insights into the evolution of gene families encoding plant cell wall-degrading enzymes in longhorned beetles.</title>
        <authorList>
            <person name="Shin N.R."/>
            <person name="Okamura Y."/>
            <person name="Kirsch R."/>
            <person name="Pauchet Y."/>
        </authorList>
    </citation>
    <scope>NUCLEOTIDE SEQUENCE</scope>
    <source>
        <strain evidence="13">AMC_N1</strain>
    </source>
</reference>
<dbReference type="InterPro" id="IPR036108">
    <property type="entry name" value="4pyrrol_syn_uPrphyn_synt_sf"/>
</dbReference>
<keyword evidence="4" id="KW-0350">Heme biosynthesis</keyword>
<evidence type="ECO:0000256" key="9">
    <source>
        <dbReference type="ARBA" id="ARBA00040167"/>
    </source>
</evidence>
<evidence type="ECO:0000313" key="14">
    <source>
        <dbReference type="Proteomes" id="UP001162162"/>
    </source>
</evidence>
<dbReference type="InterPro" id="IPR039793">
    <property type="entry name" value="UROS/Hem4"/>
</dbReference>
<evidence type="ECO:0000259" key="12">
    <source>
        <dbReference type="Pfam" id="PF02602"/>
    </source>
</evidence>
<dbReference type="Proteomes" id="UP001162162">
    <property type="component" value="Unassembled WGS sequence"/>
</dbReference>
<comment type="catalytic activity">
    <reaction evidence="10">
        <text>hydroxymethylbilane = uroporphyrinogen III + H2O</text>
        <dbReference type="Rhea" id="RHEA:18965"/>
        <dbReference type="ChEBI" id="CHEBI:15377"/>
        <dbReference type="ChEBI" id="CHEBI:57308"/>
        <dbReference type="ChEBI" id="CHEBI:57845"/>
        <dbReference type="EC" id="4.2.1.75"/>
    </reaction>
</comment>
<evidence type="ECO:0000313" key="13">
    <source>
        <dbReference type="EMBL" id="KAJ8952153.1"/>
    </source>
</evidence>
<evidence type="ECO:0000256" key="10">
    <source>
        <dbReference type="ARBA" id="ARBA00048617"/>
    </source>
</evidence>
<keyword evidence="6" id="KW-0627">Porphyrin biosynthesis</keyword>
<comment type="similarity">
    <text evidence="2">Belongs to the uroporphyrinogen-III synthase family.</text>
</comment>
<dbReference type="GO" id="GO:0006780">
    <property type="term" value="P:uroporphyrinogen III biosynthetic process"/>
    <property type="evidence" value="ECO:0007669"/>
    <property type="project" value="InterPro"/>
</dbReference>
<evidence type="ECO:0000256" key="1">
    <source>
        <dbReference type="ARBA" id="ARBA00004772"/>
    </source>
</evidence>
<dbReference type="GO" id="GO:0006785">
    <property type="term" value="P:heme B biosynthetic process"/>
    <property type="evidence" value="ECO:0007669"/>
    <property type="project" value="UniProtKB-ARBA"/>
</dbReference>
<keyword evidence="14" id="KW-1185">Reference proteome</keyword>
<evidence type="ECO:0000256" key="2">
    <source>
        <dbReference type="ARBA" id="ARBA00008133"/>
    </source>
</evidence>
<dbReference type="EC" id="4.2.1.75" evidence="3"/>
<dbReference type="InterPro" id="IPR003754">
    <property type="entry name" value="4pyrrol_synth_uPrphyn_synth"/>
</dbReference>
<proteinExistence type="inferred from homology"/>
<comment type="function">
    <text evidence="11">Catalyzes cyclization of the linear tetrapyrrole, hydroxymethylbilane, to the macrocyclic uroporphyrinogen III, the branch point for the various sub-pathways leading to the wide diversity of porphyrins. Porphyrins act as cofactors for a multitude of enzymes that perform a variety of processes within the cell such as methionine synthesis (vitamin B12) or oxygen transport (heme).</text>
</comment>
<evidence type="ECO:0000256" key="8">
    <source>
        <dbReference type="ARBA" id="ARBA00032649"/>
    </source>
</evidence>
<dbReference type="GO" id="GO:0005829">
    <property type="term" value="C:cytosol"/>
    <property type="evidence" value="ECO:0007669"/>
    <property type="project" value="TreeGrafter"/>
</dbReference>
<dbReference type="PANTHER" id="PTHR12390">
    <property type="entry name" value="UROPORPHYRINOGEN III SYNTHASE"/>
    <property type="match status" value="1"/>
</dbReference>
<dbReference type="AlphaFoldDB" id="A0AAV8YNT8"/>
<dbReference type="Gene3D" id="3.40.50.10090">
    <property type="match status" value="2"/>
</dbReference>
<dbReference type="PANTHER" id="PTHR12390:SF0">
    <property type="entry name" value="UROPORPHYRINOGEN-III SYNTHASE"/>
    <property type="match status" value="1"/>
</dbReference>
<evidence type="ECO:0000256" key="11">
    <source>
        <dbReference type="ARBA" id="ARBA00060039"/>
    </source>
</evidence>
<dbReference type="GO" id="GO:0004852">
    <property type="term" value="F:uroporphyrinogen-III synthase activity"/>
    <property type="evidence" value="ECO:0007669"/>
    <property type="project" value="UniProtKB-EC"/>
</dbReference>
<keyword evidence="5" id="KW-0456">Lyase</keyword>
<feature type="domain" description="Tetrapyrrole biosynthesis uroporphyrinogen III synthase" evidence="12">
    <location>
        <begin position="21"/>
        <end position="249"/>
    </location>
</feature>
<protein>
    <recommendedName>
        <fullName evidence="9">Uroporphyrinogen-III synthase</fullName>
        <ecNumber evidence="3">4.2.1.75</ecNumber>
    </recommendedName>
    <alternativeName>
        <fullName evidence="8">Hydroxymethylbilane hydrolyase [cyclizing]</fullName>
    </alternativeName>
    <alternativeName>
        <fullName evidence="7">Uroporphyrinogen-III cosynthase</fullName>
    </alternativeName>
</protein>
<comment type="pathway">
    <text evidence="1">Porphyrin-containing compound metabolism; protoporphyrin-IX biosynthesis; coproporphyrinogen-III from 5-aminolevulinate: step 3/4.</text>
</comment>
<dbReference type="Pfam" id="PF02602">
    <property type="entry name" value="HEM4"/>
    <property type="match status" value="1"/>
</dbReference>
<dbReference type="SUPFAM" id="SSF69618">
    <property type="entry name" value="HemD-like"/>
    <property type="match status" value="1"/>
</dbReference>
<evidence type="ECO:0000256" key="3">
    <source>
        <dbReference type="ARBA" id="ARBA00013109"/>
    </source>
</evidence>
<dbReference type="EMBL" id="JAPWTK010000073">
    <property type="protein sequence ID" value="KAJ8952153.1"/>
    <property type="molecule type" value="Genomic_DNA"/>
</dbReference>
<evidence type="ECO:0000256" key="5">
    <source>
        <dbReference type="ARBA" id="ARBA00023239"/>
    </source>
</evidence>
<evidence type="ECO:0000256" key="6">
    <source>
        <dbReference type="ARBA" id="ARBA00023244"/>
    </source>
</evidence>
<organism evidence="13 14">
    <name type="scientific">Aromia moschata</name>
    <dbReference type="NCBI Taxonomy" id="1265417"/>
    <lineage>
        <taxon>Eukaryota</taxon>
        <taxon>Metazoa</taxon>
        <taxon>Ecdysozoa</taxon>
        <taxon>Arthropoda</taxon>
        <taxon>Hexapoda</taxon>
        <taxon>Insecta</taxon>
        <taxon>Pterygota</taxon>
        <taxon>Neoptera</taxon>
        <taxon>Endopterygota</taxon>
        <taxon>Coleoptera</taxon>
        <taxon>Polyphaga</taxon>
        <taxon>Cucujiformia</taxon>
        <taxon>Chrysomeloidea</taxon>
        <taxon>Cerambycidae</taxon>
        <taxon>Cerambycinae</taxon>
        <taxon>Callichromatini</taxon>
        <taxon>Aromia</taxon>
    </lineage>
</organism>
<comment type="caution">
    <text evidence="13">The sequence shown here is derived from an EMBL/GenBank/DDBJ whole genome shotgun (WGS) entry which is preliminary data.</text>
</comment>
<evidence type="ECO:0000256" key="4">
    <source>
        <dbReference type="ARBA" id="ARBA00023133"/>
    </source>
</evidence>
<dbReference type="CDD" id="cd06578">
    <property type="entry name" value="HemD"/>
    <property type="match status" value="1"/>
</dbReference>
<accession>A0AAV8YNT8</accession>
<dbReference type="FunFam" id="3.40.50.10090:FF:000003">
    <property type="entry name" value="uroporphyrinogen-III synthase"/>
    <property type="match status" value="1"/>
</dbReference>
<sequence length="255" mass="28715">MIRKKSILLLKSQKGDGSGDKYDSLLNSSGFEVRQVKTLVFDFKNIDILREELKNDDNYAGLILSSPRCVHAVYLASEDNKNILHNWKTKYNFVVGETTHKDASEKLNLECEGRESGNAVNLSKLILKKKSLYDKPFLFPHGNLKTDTLNLELGKEGVKMEGVLVYDTIANPNIEKELADATDNFTSISEYVVFFSPSGLRSSINYLRKIPLDLNDVKIIAIGPVTELAIREENYKVYGVSKQPTPEEVLKLILN</sequence>